<protein>
    <submittedName>
        <fullName evidence="1">Uncharacterized protein</fullName>
    </submittedName>
</protein>
<name>A0A7J6RWU6_PEROL</name>
<dbReference type="EMBL" id="JABANM010019020">
    <property type="protein sequence ID" value="KAF4725157.1"/>
    <property type="molecule type" value="Genomic_DNA"/>
</dbReference>
<organism evidence="1 2">
    <name type="scientific">Perkinsus olseni</name>
    <name type="common">Perkinsus atlanticus</name>
    <dbReference type="NCBI Taxonomy" id="32597"/>
    <lineage>
        <taxon>Eukaryota</taxon>
        <taxon>Sar</taxon>
        <taxon>Alveolata</taxon>
        <taxon>Perkinsozoa</taxon>
        <taxon>Perkinsea</taxon>
        <taxon>Perkinsida</taxon>
        <taxon>Perkinsidae</taxon>
        <taxon>Perkinsus</taxon>
    </lineage>
</organism>
<evidence type="ECO:0000313" key="2">
    <source>
        <dbReference type="Proteomes" id="UP000574390"/>
    </source>
</evidence>
<comment type="caution">
    <text evidence="1">The sequence shown here is derived from an EMBL/GenBank/DDBJ whole genome shotgun (WGS) entry which is preliminary data.</text>
</comment>
<gene>
    <name evidence="1" type="ORF">FOZ62_032063</name>
</gene>
<proteinExistence type="predicted"/>
<sequence length="122" mass="13034">MIMLIVEVIVGKGAVYYLVVSRESLAIAYSISFSRCLYGLSKMAGAAVATASAVIDTPVTDHGFTGRYIEGSRALGQADLAVADDLAELSVWSENCYSPDSLTRKTKLICTMGPSCWDVDTL</sequence>
<dbReference type="Proteomes" id="UP000574390">
    <property type="component" value="Unassembled WGS sequence"/>
</dbReference>
<feature type="non-terminal residue" evidence="1">
    <location>
        <position position="122"/>
    </location>
</feature>
<dbReference type="AlphaFoldDB" id="A0A7J6RWU6"/>
<accession>A0A7J6RWU6</accession>
<reference evidence="1 2" key="1">
    <citation type="submission" date="2020-04" db="EMBL/GenBank/DDBJ databases">
        <title>Perkinsus olseni comparative genomics.</title>
        <authorList>
            <person name="Bogema D.R."/>
        </authorList>
    </citation>
    <scope>NUCLEOTIDE SEQUENCE [LARGE SCALE GENOMIC DNA]</scope>
    <source>
        <strain evidence="1">ATCC PRA-205</strain>
    </source>
</reference>
<evidence type="ECO:0000313" key="1">
    <source>
        <dbReference type="EMBL" id="KAF4725157.1"/>
    </source>
</evidence>